<dbReference type="Gene3D" id="3.10.110.10">
    <property type="entry name" value="Ubiquitin Conjugating Enzyme"/>
    <property type="match status" value="1"/>
</dbReference>
<dbReference type="InterPro" id="IPR008883">
    <property type="entry name" value="UEV_N"/>
</dbReference>
<dbReference type="eggNOG" id="KOG4197">
    <property type="taxonomic scope" value="Eukaryota"/>
</dbReference>
<dbReference type="PANTHER" id="PTHR47926">
    <property type="entry name" value="PENTATRICOPEPTIDE REPEAT-CONTAINING PROTEIN"/>
    <property type="match status" value="1"/>
</dbReference>
<evidence type="ECO:0000313" key="10">
    <source>
        <dbReference type="Proteomes" id="UP000026915"/>
    </source>
</evidence>
<accession>A0A061FSC1</accession>
<dbReference type="InParanoid" id="A0A061FSC1"/>
<evidence type="ECO:0000256" key="4">
    <source>
        <dbReference type="ARBA" id="ARBA00022640"/>
    </source>
</evidence>
<dbReference type="EMBL" id="CM001888">
    <property type="protein sequence ID" value="EOY19557.1"/>
    <property type="molecule type" value="Genomic_DNA"/>
</dbReference>
<dbReference type="InterPro" id="IPR016135">
    <property type="entry name" value="UBQ-conjugating_enzyme/RWD"/>
</dbReference>
<feature type="repeat" description="PPR" evidence="7">
    <location>
        <begin position="176"/>
        <end position="210"/>
    </location>
</feature>
<sequence>MVPPPSTPPPNPQQFLSSVLSHLGPSSLPYTKDTKWLIRQYLLSVTSHYPSLEPKTATFTHNDGRSVNLLQADGTIPMPFQGLLTSPPPFTIPTPKPHSHTLSQRTQIPLHVYKHPTAILLELSTSIKEVYQILPHIIKSNLYSQHLFQTKLLSLFCNHGCIPEAACVFEPIEDKLDVLYYTLLKGYAKHSSLNQALSFFVRMKVDNVKPVVYNFTYLLKVCGDNGELRRGKEIHGQLIKNGFSSNVFAMTGVVNLYSKCRQIDEAYKMFDRTPERDLVSWNTIISGFAQNGLAKLALGLVVRMQEEGQRPDSITLVSVLPAVADMGLVKIGKAVHGYVIRAGLEGLVNVNTALLDMYSKCGFVGIGRLVFDGMKQRTAVSWNSMIDGYVQSGNAEEAMVVFQKMLDERVEPTDVTIMGAAHACADLGDLDRGMFVHKVSDQLKLGSNVSVMNSLISMYSKCKRVDIAADIFKKLHGKTLVSWNAMILGFAQNGRSNDALNYFYEMHSRNIRPDTFTMVGVIPALADLSVTRQAKWIHGFCIRSCLDADVFAMTALVDMYAKCGAIHTARKLFDMMNEQHVTTWNAMIDGYGTHGLGKAALELFNEMQKGSIKPNDVTFLCVLSACSHSGMVDEGLCYFNSMKKDYGIEPAMDHYGAMVDLLGRAGRLDEAWNFIQKMTIEPGINVYGAMLGACKIHKNVELGEKAANKLFALNPDEGGYHVLLANIYAMASMWGKVAKVRTLMKKKGLQKTPGCSVVELRNEVHSFYSGTTNHPQSKKIYAFLEELGDKIKAAGYVPDTSSIHDVEDDVKEQLNSTHSERLAIAFGLLNTSQGTPIHIRKNLRVCGDCHNATKYISLVTGREIIVRDMHRFHHFKNGTCSCGDYW</sequence>
<keyword evidence="10" id="KW-1185">Reference proteome</keyword>
<dbReference type="HOGENOM" id="CLU_002706_15_0_1"/>
<dbReference type="PROSITE" id="PS51375">
    <property type="entry name" value="PPR"/>
    <property type="match status" value="6"/>
</dbReference>
<evidence type="ECO:0000313" key="9">
    <source>
        <dbReference type="EMBL" id="EOY19557.1"/>
    </source>
</evidence>
<feature type="domain" description="UEV" evidence="8">
    <location>
        <begin position="19"/>
        <end position="197"/>
    </location>
</feature>
<dbReference type="GO" id="GO:0008270">
    <property type="term" value="F:zinc ion binding"/>
    <property type="evidence" value="ECO:0007669"/>
    <property type="project" value="InterPro"/>
</dbReference>
<dbReference type="InterPro" id="IPR046848">
    <property type="entry name" value="E_motif"/>
</dbReference>
<evidence type="ECO:0000259" key="8">
    <source>
        <dbReference type="PROSITE" id="PS51322"/>
    </source>
</evidence>
<proteinExistence type="inferred from homology"/>
<dbReference type="FunFam" id="1.25.40.10:FF:002415">
    <property type="entry name" value="Uncharacterized protein"/>
    <property type="match status" value="1"/>
</dbReference>
<comment type="subcellular location">
    <subcellularLocation>
        <location evidence="1">Plastid</location>
        <location evidence="1">Chloroplast</location>
    </subcellularLocation>
</comment>
<dbReference type="PANTHER" id="PTHR47926:SF373">
    <property type="entry name" value="TETRATRICOPEPTIDE-LIKE HELICAL DOMAIN SUPERFAMILY, DYW DOMAIN-CONTAINING PROTEIN"/>
    <property type="match status" value="1"/>
</dbReference>
<name>A0A061FSC1_THECC</name>
<dbReference type="FunFam" id="1.25.40.10:FF:001326">
    <property type="entry name" value="Pentatricopeptide repeat-containing protein"/>
    <property type="match status" value="1"/>
</dbReference>
<dbReference type="FunFam" id="1.25.40.10:FF:000395">
    <property type="entry name" value="Pentatricopeptide repeat-containing protein chloroplastic"/>
    <property type="match status" value="1"/>
</dbReference>
<dbReference type="Gramene" id="EOY19557">
    <property type="protein sequence ID" value="EOY19557"/>
    <property type="gene ID" value="TCM_044693"/>
</dbReference>
<dbReference type="STRING" id="3641.A0A061FSC1"/>
<protein>
    <submittedName>
        <fullName evidence="9">Pentatricopeptide repeat (PPR) superfamily protein</fullName>
    </submittedName>
</protein>
<evidence type="ECO:0000256" key="3">
    <source>
        <dbReference type="ARBA" id="ARBA00022528"/>
    </source>
</evidence>
<dbReference type="Pfam" id="PF14432">
    <property type="entry name" value="DYW_deaminase"/>
    <property type="match status" value="1"/>
</dbReference>
<dbReference type="InterPro" id="IPR032867">
    <property type="entry name" value="DYW_dom"/>
</dbReference>
<dbReference type="OMA" id="RLNEAWD"/>
<dbReference type="Pfam" id="PF20431">
    <property type="entry name" value="E_motif"/>
    <property type="match status" value="1"/>
</dbReference>
<dbReference type="Pfam" id="PF05743">
    <property type="entry name" value="UEV"/>
    <property type="match status" value="1"/>
</dbReference>
<feature type="repeat" description="PPR" evidence="7">
    <location>
        <begin position="580"/>
        <end position="614"/>
    </location>
</feature>
<dbReference type="eggNOG" id="KOG2391">
    <property type="taxonomic scope" value="Eukaryota"/>
</dbReference>
<feature type="repeat" description="PPR" evidence="7">
    <location>
        <begin position="277"/>
        <end position="311"/>
    </location>
</feature>
<evidence type="ECO:0000256" key="5">
    <source>
        <dbReference type="ARBA" id="ARBA00022737"/>
    </source>
</evidence>
<dbReference type="Pfam" id="PF01535">
    <property type="entry name" value="PPR"/>
    <property type="match status" value="4"/>
</dbReference>
<dbReference type="FunFam" id="1.25.40.10:FF:000031">
    <property type="entry name" value="Pentatricopeptide repeat-containing protein mitochondrial"/>
    <property type="match status" value="2"/>
</dbReference>
<dbReference type="NCBIfam" id="TIGR00756">
    <property type="entry name" value="PPR"/>
    <property type="match status" value="6"/>
</dbReference>
<feature type="repeat" description="PPR" evidence="7">
    <location>
        <begin position="479"/>
        <end position="513"/>
    </location>
</feature>
<keyword evidence="3" id="KW-0150">Chloroplast</keyword>
<reference evidence="9 10" key="1">
    <citation type="journal article" date="2013" name="Genome Biol.">
        <title>The genome sequence of the most widely cultivated cacao type and its use to identify candidate genes regulating pod color.</title>
        <authorList>
            <person name="Motamayor J.C."/>
            <person name="Mockaitis K."/>
            <person name="Schmutz J."/>
            <person name="Haiminen N."/>
            <person name="Iii D.L."/>
            <person name="Cornejo O."/>
            <person name="Findley S.D."/>
            <person name="Zheng P."/>
            <person name="Utro F."/>
            <person name="Royaert S."/>
            <person name="Saski C."/>
            <person name="Jenkins J."/>
            <person name="Podicheti R."/>
            <person name="Zhao M."/>
            <person name="Scheffler B.E."/>
            <person name="Stack J.C."/>
            <person name="Feltus F.A."/>
            <person name="Mustiga G.M."/>
            <person name="Amores F."/>
            <person name="Phillips W."/>
            <person name="Marelli J.P."/>
            <person name="May G.D."/>
            <person name="Shapiro H."/>
            <person name="Ma J."/>
            <person name="Bustamante C.D."/>
            <person name="Schnell R.J."/>
            <person name="Main D."/>
            <person name="Gilbert D."/>
            <person name="Parida L."/>
            <person name="Kuhn D.N."/>
        </authorList>
    </citation>
    <scope>NUCLEOTIDE SEQUENCE [LARGE SCALE GENOMIC DNA]</scope>
    <source>
        <strain evidence="10">cv. Matina 1-6</strain>
    </source>
</reference>
<evidence type="ECO:0000256" key="2">
    <source>
        <dbReference type="ARBA" id="ARBA00006643"/>
    </source>
</evidence>
<dbReference type="GO" id="GO:0009507">
    <property type="term" value="C:chloroplast"/>
    <property type="evidence" value="ECO:0000318"/>
    <property type="project" value="GO_Central"/>
</dbReference>
<evidence type="ECO:0000256" key="1">
    <source>
        <dbReference type="ARBA" id="ARBA00004229"/>
    </source>
</evidence>
<keyword evidence="5" id="KW-0677">Repeat</keyword>
<evidence type="ECO:0000256" key="6">
    <source>
        <dbReference type="ARBA" id="ARBA00022946"/>
    </source>
</evidence>
<comment type="similarity">
    <text evidence="2">Belongs to the PPR family. PCMP-H subfamily.</text>
</comment>
<dbReference type="InterPro" id="IPR002885">
    <property type="entry name" value="PPR_rpt"/>
</dbReference>
<dbReference type="FunCoup" id="A0A061FSC1">
    <property type="interactions" value="328"/>
</dbReference>
<dbReference type="AlphaFoldDB" id="A0A061FSC1"/>
<dbReference type="Proteomes" id="UP000026915">
    <property type="component" value="Chromosome 10"/>
</dbReference>
<dbReference type="GO" id="GO:0015031">
    <property type="term" value="P:protein transport"/>
    <property type="evidence" value="ECO:0007669"/>
    <property type="project" value="InterPro"/>
</dbReference>
<dbReference type="GO" id="GO:0003723">
    <property type="term" value="F:RNA binding"/>
    <property type="evidence" value="ECO:0007669"/>
    <property type="project" value="InterPro"/>
</dbReference>
<dbReference type="Gene3D" id="1.25.40.10">
    <property type="entry name" value="Tetratricopeptide repeat domain"/>
    <property type="match status" value="4"/>
</dbReference>
<keyword evidence="6" id="KW-0809">Transit peptide</keyword>
<feature type="repeat" description="PPR" evidence="7">
    <location>
        <begin position="549"/>
        <end position="579"/>
    </location>
</feature>
<dbReference type="Pfam" id="PF13041">
    <property type="entry name" value="PPR_2"/>
    <property type="match status" value="4"/>
</dbReference>
<feature type="repeat" description="PPR" evidence="7">
    <location>
        <begin position="378"/>
        <end position="412"/>
    </location>
</feature>
<evidence type="ECO:0000256" key="7">
    <source>
        <dbReference type="PROSITE-ProRule" id="PRU00708"/>
    </source>
</evidence>
<dbReference type="InterPro" id="IPR046960">
    <property type="entry name" value="PPR_At4g14850-like_plant"/>
</dbReference>
<gene>
    <name evidence="9" type="ORF">TCM_044693</name>
</gene>
<dbReference type="PROSITE" id="PS51322">
    <property type="entry name" value="UEV"/>
    <property type="match status" value="1"/>
</dbReference>
<dbReference type="InterPro" id="IPR011990">
    <property type="entry name" value="TPR-like_helical_dom_sf"/>
</dbReference>
<dbReference type="CDD" id="cd11685">
    <property type="entry name" value="UEV_TSG101-like"/>
    <property type="match status" value="1"/>
</dbReference>
<dbReference type="GO" id="GO:0016556">
    <property type="term" value="P:mRNA modification"/>
    <property type="evidence" value="ECO:0000318"/>
    <property type="project" value="GO_Central"/>
</dbReference>
<organism evidence="9 10">
    <name type="scientific">Theobroma cacao</name>
    <name type="common">Cacao</name>
    <name type="synonym">Cocoa</name>
    <dbReference type="NCBI Taxonomy" id="3641"/>
    <lineage>
        <taxon>Eukaryota</taxon>
        <taxon>Viridiplantae</taxon>
        <taxon>Streptophyta</taxon>
        <taxon>Embryophyta</taxon>
        <taxon>Tracheophyta</taxon>
        <taxon>Spermatophyta</taxon>
        <taxon>Magnoliopsida</taxon>
        <taxon>eudicotyledons</taxon>
        <taxon>Gunneridae</taxon>
        <taxon>Pentapetalae</taxon>
        <taxon>rosids</taxon>
        <taxon>malvids</taxon>
        <taxon>Malvales</taxon>
        <taxon>Malvaceae</taxon>
        <taxon>Byttnerioideae</taxon>
        <taxon>Theobroma</taxon>
    </lineage>
</organism>
<keyword evidence="4" id="KW-0934">Plastid</keyword>
<dbReference type="Pfam" id="PF13812">
    <property type="entry name" value="PPR_3"/>
    <property type="match status" value="1"/>
</dbReference>